<keyword evidence="2" id="KW-1185">Reference proteome</keyword>
<gene>
    <name evidence="1" type="ORF">H1P_870021</name>
</gene>
<dbReference type="EMBL" id="CAACVJ010000695">
    <property type="protein sequence ID" value="VEP18718.1"/>
    <property type="molecule type" value="Genomic_DNA"/>
</dbReference>
<evidence type="ECO:0000313" key="2">
    <source>
        <dbReference type="Proteomes" id="UP000320055"/>
    </source>
</evidence>
<proteinExistence type="predicted"/>
<protein>
    <submittedName>
        <fullName evidence="1">Transposase</fullName>
    </submittedName>
</protein>
<sequence>MTLIRWKLSPKPSKSQKKKSGFIPVKARWVIELSNAWMDRCKSLVKNFEREIRRGFRPLYNRAVESTSSTRQS</sequence>
<organism evidence="1 2">
    <name type="scientific">Hyella patelloides LEGE 07179</name>
    <dbReference type="NCBI Taxonomy" id="945734"/>
    <lineage>
        <taxon>Bacteria</taxon>
        <taxon>Bacillati</taxon>
        <taxon>Cyanobacteriota</taxon>
        <taxon>Cyanophyceae</taxon>
        <taxon>Pleurocapsales</taxon>
        <taxon>Hyellaceae</taxon>
        <taxon>Hyella</taxon>
    </lineage>
</organism>
<accession>A0A563W4W1</accession>
<name>A0A563W4W1_9CYAN</name>
<dbReference type="Proteomes" id="UP000320055">
    <property type="component" value="Unassembled WGS sequence"/>
</dbReference>
<evidence type="ECO:0000313" key="1">
    <source>
        <dbReference type="EMBL" id="VEP18718.1"/>
    </source>
</evidence>
<dbReference type="AlphaFoldDB" id="A0A563W4W1"/>
<reference evidence="1 2" key="1">
    <citation type="submission" date="2019-01" db="EMBL/GenBank/DDBJ databases">
        <authorList>
            <person name="Brito A."/>
        </authorList>
    </citation>
    <scope>NUCLEOTIDE SEQUENCE [LARGE SCALE GENOMIC DNA]</scope>
    <source>
        <strain evidence="1">1</strain>
    </source>
</reference>